<name>A0A1Y6BG07_9NEIS</name>
<dbReference type="Pfam" id="PF01039">
    <property type="entry name" value="Carboxyl_trans"/>
    <property type="match status" value="1"/>
</dbReference>
<organism evidence="5 6">
    <name type="scientific">Pseudogulbenkiania subflava DSM 22618</name>
    <dbReference type="NCBI Taxonomy" id="1123014"/>
    <lineage>
        <taxon>Bacteria</taxon>
        <taxon>Pseudomonadati</taxon>
        <taxon>Pseudomonadota</taxon>
        <taxon>Betaproteobacteria</taxon>
        <taxon>Neisseriales</taxon>
        <taxon>Chromobacteriaceae</taxon>
        <taxon>Pseudogulbenkiania</taxon>
    </lineage>
</organism>
<feature type="domain" description="CoA carboxyltransferase N-terminal" evidence="3">
    <location>
        <begin position="22"/>
        <end position="278"/>
    </location>
</feature>
<gene>
    <name evidence="5" type="ORF">SAMN02745746_01113</name>
</gene>
<dbReference type="PANTHER" id="PTHR22855">
    <property type="entry name" value="ACETYL, PROPIONYL, PYRUVATE, AND GLUTACONYL CARBOXYLASE-RELATED"/>
    <property type="match status" value="1"/>
</dbReference>
<comment type="similarity">
    <text evidence="1">Belongs to the AccD/PCCB family.</text>
</comment>
<accession>A0A1Y6BG07</accession>
<dbReference type="STRING" id="1123014.SAMN02745746_01113"/>
<reference evidence="6" key="1">
    <citation type="submission" date="2017-04" db="EMBL/GenBank/DDBJ databases">
        <authorList>
            <person name="Varghese N."/>
            <person name="Submissions S."/>
        </authorList>
    </citation>
    <scope>NUCLEOTIDE SEQUENCE [LARGE SCALE GENOMIC DNA]</scope>
    <source>
        <strain evidence="6">DSM 22618</strain>
    </source>
</reference>
<evidence type="ECO:0000259" key="3">
    <source>
        <dbReference type="PROSITE" id="PS50980"/>
    </source>
</evidence>
<sequence length="532" mass="57237">MPTLESKLSPRAAEFQANADKMRALVADLKEKVAKAALGGGDAARAKHVARGKLLPRERIDLLLDPGAPFLELSQLAAFGMYHDGAPGAGVVAGIGRVAGVECMIVANDATVKGGTYYPMTVKKHLRAQEIARENRLPCLYLVDSGGAFLPLQDEVFPDREHFGRIFYNQAQLSAAGIPQIAVVMGSCTAGGAYVPAMSDETIIVKEQGTIFLGGPPLVRAATGEVVDAEGLGGGDVHTRISGVADHLAQNDAHSLSIARRIVADLNWKKQGELDRAEPTPPRYAAEEIYGVIPVDPKKPFDVREIIARLVDDSDFDEFKQNYGTTLVTGFARLNGYRVGIIANNGILFSESALKGAHFVELCCQRGIPLIFLQNITGFMVGKKYENGGIAKDGAKLVTAVACASVPKFTVLIGGSFGAGNYGMCGRAYSPRFLWMWPNSRISVMGGEQAAGVLAQVKRDQLGDAWSAEEEEAFKAPIRSQYEHQGHPYYASARLWDDGVIDPAQTREVLSLALEATLSAPIEKTRFGVFRM</sequence>
<dbReference type="PANTHER" id="PTHR22855:SF13">
    <property type="entry name" value="METHYLCROTONOYL-COA CARBOXYLASE BETA CHAIN, MITOCHONDRIAL"/>
    <property type="match status" value="1"/>
</dbReference>
<dbReference type="GO" id="GO:0004485">
    <property type="term" value="F:methylcrotonoyl-CoA carboxylase activity"/>
    <property type="evidence" value="ECO:0007669"/>
    <property type="project" value="TreeGrafter"/>
</dbReference>
<dbReference type="InterPro" id="IPR034733">
    <property type="entry name" value="AcCoA_carboxyl_beta"/>
</dbReference>
<dbReference type="RefSeq" id="WP_085275437.1">
    <property type="nucleotide sequence ID" value="NZ_FXAG01000004.1"/>
</dbReference>
<comment type="pathway">
    <text evidence="2">Amino-acid degradation; L-leucine degradation.</text>
</comment>
<keyword evidence="6" id="KW-1185">Reference proteome</keyword>
<feature type="domain" description="CoA carboxyltransferase C-terminal" evidence="4">
    <location>
        <begin position="278"/>
        <end position="524"/>
    </location>
</feature>
<dbReference type="InterPro" id="IPR011763">
    <property type="entry name" value="COA_CT_C"/>
</dbReference>
<dbReference type="InterPro" id="IPR045190">
    <property type="entry name" value="MCCB/AccD1-like"/>
</dbReference>
<evidence type="ECO:0000313" key="5">
    <source>
        <dbReference type="EMBL" id="SMF07376.1"/>
    </source>
</evidence>
<dbReference type="FunFam" id="3.90.226.10:FF:000004">
    <property type="entry name" value="Methylcrotonoyl-CoA carboxylase beta chain"/>
    <property type="match status" value="1"/>
</dbReference>
<dbReference type="PROSITE" id="PS50989">
    <property type="entry name" value="COA_CT_CTER"/>
    <property type="match status" value="1"/>
</dbReference>
<evidence type="ECO:0000256" key="2">
    <source>
        <dbReference type="ARBA" id="ARBA00046317"/>
    </source>
</evidence>
<dbReference type="Proteomes" id="UP000192920">
    <property type="component" value="Unassembled WGS sequence"/>
</dbReference>
<dbReference type="PROSITE" id="PS50980">
    <property type="entry name" value="COA_CT_NTER"/>
    <property type="match status" value="1"/>
</dbReference>
<dbReference type="EMBL" id="FXAG01000004">
    <property type="protein sequence ID" value="SMF07376.1"/>
    <property type="molecule type" value="Genomic_DNA"/>
</dbReference>
<dbReference type="InterPro" id="IPR011762">
    <property type="entry name" value="COA_CT_N"/>
</dbReference>
<evidence type="ECO:0000313" key="6">
    <source>
        <dbReference type="Proteomes" id="UP000192920"/>
    </source>
</evidence>
<dbReference type="InterPro" id="IPR029045">
    <property type="entry name" value="ClpP/crotonase-like_dom_sf"/>
</dbReference>
<dbReference type="AlphaFoldDB" id="A0A1Y6BG07"/>
<evidence type="ECO:0000259" key="4">
    <source>
        <dbReference type="PROSITE" id="PS50989"/>
    </source>
</evidence>
<protein>
    <submittedName>
        <fullName evidence="5">3-methylcrotonyl-CoA carboxylase beta subunit</fullName>
    </submittedName>
</protein>
<dbReference type="GO" id="GO:1905202">
    <property type="term" value="C:methylcrotonoyl-CoA carboxylase complex"/>
    <property type="evidence" value="ECO:0007669"/>
    <property type="project" value="TreeGrafter"/>
</dbReference>
<dbReference type="FunFam" id="3.90.226.10:FF:000007">
    <property type="entry name" value="Methylcrotonoyl-CoA carboxylase subunit beta"/>
    <property type="match status" value="1"/>
</dbReference>
<dbReference type="Gene3D" id="3.90.226.10">
    <property type="entry name" value="2-enoyl-CoA Hydratase, Chain A, domain 1"/>
    <property type="match status" value="2"/>
</dbReference>
<evidence type="ECO:0000256" key="1">
    <source>
        <dbReference type="ARBA" id="ARBA00006102"/>
    </source>
</evidence>
<dbReference type="GO" id="GO:0006552">
    <property type="term" value="P:L-leucine catabolic process"/>
    <property type="evidence" value="ECO:0007669"/>
    <property type="project" value="TreeGrafter"/>
</dbReference>
<proteinExistence type="inferred from homology"/>
<dbReference type="SUPFAM" id="SSF52096">
    <property type="entry name" value="ClpP/crotonase"/>
    <property type="match status" value="2"/>
</dbReference>